<evidence type="ECO:0000313" key="3">
    <source>
        <dbReference type="Proteomes" id="UP000655225"/>
    </source>
</evidence>
<protein>
    <recommendedName>
        <fullName evidence="4">Transmembrane protein</fullName>
    </recommendedName>
</protein>
<evidence type="ECO:0000313" key="2">
    <source>
        <dbReference type="EMBL" id="KAF8412457.1"/>
    </source>
</evidence>
<comment type="caution">
    <text evidence="2">The sequence shown here is derived from an EMBL/GenBank/DDBJ whole genome shotgun (WGS) entry which is preliminary data.</text>
</comment>
<name>A0A835DTZ8_TETSI</name>
<accession>A0A835DTZ8</accession>
<evidence type="ECO:0008006" key="4">
    <source>
        <dbReference type="Google" id="ProtNLM"/>
    </source>
</evidence>
<dbReference type="AlphaFoldDB" id="A0A835DTZ8"/>
<feature type="transmembrane region" description="Helical" evidence="1">
    <location>
        <begin position="47"/>
        <end position="66"/>
    </location>
</feature>
<keyword evidence="1" id="KW-0472">Membrane</keyword>
<proteinExistence type="predicted"/>
<reference evidence="2 3" key="1">
    <citation type="submission" date="2020-04" db="EMBL/GenBank/DDBJ databases">
        <title>Plant Genome Project.</title>
        <authorList>
            <person name="Zhang R.-G."/>
        </authorList>
    </citation>
    <scope>NUCLEOTIDE SEQUENCE [LARGE SCALE GENOMIC DNA]</scope>
    <source>
        <strain evidence="2">YNK0</strain>
        <tissue evidence="2">Leaf</tissue>
    </source>
</reference>
<evidence type="ECO:0000256" key="1">
    <source>
        <dbReference type="SAM" id="Phobius"/>
    </source>
</evidence>
<keyword evidence="1" id="KW-1133">Transmembrane helix</keyword>
<gene>
    <name evidence="2" type="ORF">HHK36_000421</name>
</gene>
<dbReference type="EMBL" id="JABCRI010000001">
    <property type="protein sequence ID" value="KAF8412457.1"/>
    <property type="molecule type" value="Genomic_DNA"/>
</dbReference>
<dbReference type="PANTHER" id="PTHR34189">
    <property type="entry name" value="TRANSMEMBRANE PROTEIN"/>
    <property type="match status" value="1"/>
</dbReference>
<keyword evidence="3" id="KW-1185">Reference proteome</keyword>
<dbReference type="Proteomes" id="UP000655225">
    <property type="component" value="Unassembled WGS sequence"/>
</dbReference>
<dbReference type="OrthoDB" id="759788at2759"/>
<sequence length="131" mass="14544">MHRSSSTTRASEEFFVHASLDGDELPSYNPLSDVAKKEKSRARSAENAVHLIPFVLVLCAFVLWFFSHPAVDMVKKGDSIVPRIEGLTIDGNLDSDGTQTGLLPNLELEDFDAPKQMADHKATKFRVKKSE</sequence>
<dbReference type="OMA" id="TYDPIVE"/>
<organism evidence="2 3">
    <name type="scientific">Tetracentron sinense</name>
    <name type="common">Spur-leaf</name>
    <dbReference type="NCBI Taxonomy" id="13715"/>
    <lineage>
        <taxon>Eukaryota</taxon>
        <taxon>Viridiplantae</taxon>
        <taxon>Streptophyta</taxon>
        <taxon>Embryophyta</taxon>
        <taxon>Tracheophyta</taxon>
        <taxon>Spermatophyta</taxon>
        <taxon>Magnoliopsida</taxon>
        <taxon>Trochodendrales</taxon>
        <taxon>Trochodendraceae</taxon>
        <taxon>Tetracentron</taxon>
    </lineage>
</organism>
<keyword evidence="1" id="KW-0812">Transmembrane</keyword>
<dbReference type="PANTHER" id="PTHR34189:SF4">
    <property type="entry name" value="TRANSMEMBRANE PROTEIN"/>
    <property type="match status" value="1"/>
</dbReference>